<evidence type="ECO:0000256" key="3">
    <source>
        <dbReference type="ARBA" id="ARBA00022833"/>
    </source>
</evidence>
<evidence type="ECO:0000256" key="2">
    <source>
        <dbReference type="ARBA" id="ARBA00022771"/>
    </source>
</evidence>
<dbReference type="InterPro" id="IPR019787">
    <property type="entry name" value="Znf_PHD-finger"/>
</dbReference>
<reference evidence="6" key="1">
    <citation type="journal article" date="2023" name="GigaByte">
        <title>Genome assembly of the bearded iris, Iris pallida Lam.</title>
        <authorList>
            <person name="Bruccoleri R.E."/>
            <person name="Oakeley E.J."/>
            <person name="Faust A.M.E."/>
            <person name="Altorfer M."/>
            <person name="Dessus-Babus S."/>
            <person name="Burckhardt D."/>
            <person name="Oertli M."/>
            <person name="Naumann U."/>
            <person name="Petersen F."/>
            <person name="Wong J."/>
        </authorList>
    </citation>
    <scope>NUCLEOTIDE SEQUENCE</scope>
    <source>
        <strain evidence="6">GSM-AAB239-AS_SAM_17_03QT</strain>
    </source>
</reference>
<name>A0AAX6IIB4_IRIPA</name>
<evidence type="ECO:0000259" key="5">
    <source>
        <dbReference type="PROSITE" id="PS50016"/>
    </source>
</evidence>
<dbReference type="InterPro" id="IPR011011">
    <property type="entry name" value="Znf_FYVE_PHD"/>
</dbReference>
<dbReference type="SUPFAM" id="SSF57903">
    <property type="entry name" value="FYVE/PHD zinc finger"/>
    <property type="match status" value="2"/>
</dbReference>
<dbReference type="GO" id="GO:0008270">
    <property type="term" value="F:zinc ion binding"/>
    <property type="evidence" value="ECO:0007669"/>
    <property type="project" value="UniProtKB-KW"/>
</dbReference>
<evidence type="ECO:0000256" key="1">
    <source>
        <dbReference type="ARBA" id="ARBA00022723"/>
    </source>
</evidence>
<gene>
    <name evidence="6" type="ORF">M6B38_256310</name>
</gene>
<proteinExistence type="predicted"/>
<evidence type="ECO:0000256" key="4">
    <source>
        <dbReference type="PROSITE-ProRule" id="PRU00146"/>
    </source>
</evidence>
<organism evidence="6 7">
    <name type="scientific">Iris pallida</name>
    <name type="common">Sweet iris</name>
    <dbReference type="NCBI Taxonomy" id="29817"/>
    <lineage>
        <taxon>Eukaryota</taxon>
        <taxon>Viridiplantae</taxon>
        <taxon>Streptophyta</taxon>
        <taxon>Embryophyta</taxon>
        <taxon>Tracheophyta</taxon>
        <taxon>Spermatophyta</taxon>
        <taxon>Magnoliopsida</taxon>
        <taxon>Liliopsida</taxon>
        <taxon>Asparagales</taxon>
        <taxon>Iridaceae</taxon>
        <taxon>Iridoideae</taxon>
        <taxon>Irideae</taxon>
        <taxon>Iris</taxon>
    </lineage>
</organism>
<dbReference type="Proteomes" id="UP001140949">
    <property type="component" value="Unassembled WGS sequence"/>
</dbReference>
<dbReference type="InterPro" id="IPR013083">
    <property type="entry name" value="Znf_RING/FYVE/PHD"/>
</dbReference>
<dbReference type="PROSITE" id="PS01359">
    <property type="entry name" value="ZF_PHD_1"/>
    <property type="match status" value="2"/>
</dbReference>
<comment type="caution">
    <text evidence="6">The sequence shown here is derived from an EMBL/GenBank/DDBJ whole genome shotgun (WGS) entry which is preliminary data.</text>
</comment>
<dbReference type="PANTHER" id="PTHR47162:SF9">
    <property type="entry name" value="PHD FINGER PROTEIN EHD3-LIKE"/>
    <property type="match status" value="1"/>
</dbReference>
<evidence type="ECO:0000313" key="6">
    <source>
        <dbReference type="EMBL" id="KAJ6852125.1"/>
    </source>
</evidence>
<accession>A0AAX6IIB4</accession>
<dbReference type="Pfam" id="PF00628">
    <property type="entry name" value="PHD"/>
    <property type="match status" value="1"/>
</dbReference>
<dbReference type="SMART" id="SM00249">
    <property type="entry name" value="PHD"/>
    <property type="match status" value="2"/>
</dbReference>
<reference evidence="6" key="2">
    <citation type="submission" date="2023-04" db="EMBL/GenBank/DDBJ databases">
        <authorList>
            <person name="Bruccoleri R.E."/>
            <person name="Oakeley E.J."/>
            <person name="Faust A.-M."/>
            <person name="Dessus-Babus S."/>
            <person name="Altorfer M."/>
            <person name="Burckhardt D."/>
            <person name="Oertli M."/>
            <person name="Naumann U."/>
            <person name="Petersen F."/>
            <person name="Wong J."/>
        </authorList>
    </citation>
    <scope>NUCLEOTIDE SEQUENCE</scope>
    <source>
        <strain evidence="6">GSM-AAB239-AS_SAM_17_03QT</strain>
        <tissue evidence="6">Leaf</tissue>
    </source>
</reference>
<keyword evidence="1" id="KW-0479">Metal-binding</keyword>
<dbReference type="PROSITE" id="PS50016">
    <property type="entry name" value="ZF_PHD_2"/>
    <property type="match status" value="1"/>
</dbReference>
<protein>
    <submittedName>
        <fullName evidence="6">PHD finger protein EHD3-like</fullName>
    </submittedName>
</protein>
<dbReference type="EMBL" id="JANAVB010001960">
    <property type="protein sequence ID" value="KAJ6852125.1"/>
    <property type="molecule type" value="Genomic_DNA"/>
</dbReference>
<dbReference type="AlphaFoldDB" id="A0AAX6IIB4"/>
<evidence type="ECO:0000313" key="7">
    <source>
        <dbReference type="Proteomes" id="UP001140949"/>
    </source>
</evidence>
<feature type="domain" description="PHD-type" evidence="5">
    <location>
        <begin position="61"/>
        <end position="119"/>
    </location>
</feature>
<dbReference type="InterPro" id="IPR001965">
    <property type="entry name" value="Znf_PHD"/>
</dbReference>
<keyword evidence="2 4" id="KW-0863">Zinc-finger</keyword>
<dbReference type="PANTHER" id="PTHR47162">
    <property type="entry name" value="OS02G0192300 PROTEIN"/>
    <property type="match status" value="1"/>
</dbReference>
<sequence length="176" mass="20390">MESDEPPEPSRMALSRLCKQCGTCEDEDKRFLICGHSQCPYKFYHIRCLKTSQIASLQQQNKHCWYCPSCLCRACFVDKDDDKIVLCDNCDEAYHTYCMKPPRTSIPEGQWNCIQCNVAKAREGMRRYEEWIIQMHGKKDVKQSTNEANRPMDVLLSAVEKLSSDEQTVAGEENNY</sequence>
<dbReference type="Gene3D" id="3.30.40.10">
    <property type="entry name" value="Zinc/RING finger domain, C3HC4 (zinc finger)"/>
    <property type="match status" value="2"/>
</dbReference>
<keyword evidence="7" id="KW-1185">Reference proteome</keyword>
<dbReference type="InterPro" id="IPR019786">
    <property type="entry name" value="Zinc_finger_PHD-type_CS"/>
</dbReference>
<keyword evidence="3" id="KW-0862">Zinc</keyword>